<dbReference type="Proteomes" id="UP000433532">
    <property type="component" value="Unassembled WGS sequence"/>
</dbReference>
<dbReference type="InterPro" id="IPR036397">
    <property type="entry name" value="RNaseH_sf"/>
</dbReference>
<dbReference type="InterPro" id="IPR012337">
    <property type="entry name" value="RNaseH-like_sf"/>
</dbReference>
<dbReference type="Pfam" id="PF09299">
    <property type="entry name" value="Mu-transpos_C"/>
    <property type="match status" value="1"/>
</dbReference>
<comment type="caution">
    <text evidence="3">The sequence shown here is derived from an EMBL/GenBank/DDBJ whole genome shotgun (WGS) entry which is preliminary data.</text>
</comment>
<name>A0A844NUE3_PSEAI</name>
<dbReference type="GO" id="GO:0003676">
    <property type="term" value="F:nucleic acid binding"/>
    <property type="evidence" value="ECO:0007669"/>
    <property type="project" value="InterPro"/>
</dbReference>
<dbReference type="AlphaFoldDB" id="A0A844NUE3"/>
<dbReference type="InterPro" id="IPR015378">
    <property type="entry name" value="Transposase-like_Mu_C"/>
</dbReference>
<dbReference type="EMBL" id="WOAD01000051">
    <property type="protein sequence ID" value="MUI39307.1"/>
    <property type="molecule type" value="Genomic_DNA"/>
</dbReference>
<evidence type="ECO:0000313" key="3">
    <source>
        <dbReference type="EMBL" id="MUI39307.1"/>
    </source>
</evidence>
<dbReference type="Gene3D" id="3.30.420.10">
    <property type="entry name" value="Ribonuclease H-like superfamily/Ribonuclease H"/>
    <property type="match status" value="1"/>
</dbReference>
<proteinExistence type="predicted"/>
<accession>A0A844NUE3</accession>
<dbReference type="SUPFAM" id="SSF53098">
    <property type="entry name" value="Ribonuclease H-like"/>
    <property type="match status" value="1"/>
</dbReference>
<sequence>MCLWPGGRQLYNTRKGKSARSALSELRTSWSPCRCVSKRSGWCSNTHNGAFLMQPSAGCAGTCSSPLVSSLKHSPSQELQSVLRLNISHALNHHTAKHRDQALWKWNLLQPALAHPKHSRARGQALRRLAQVAHARPDGRHTPVSLDSLYTWLSSYEQQGLLALMRRPRRDTGRRLVQVTRRWDKACTLPAEVQSSLAEQLAEHVRSLWAAGAPGYRTVADLGSAFLHEISRAAGWVDVALSDCQLSRSYVERYRRYALLAMHDKDARQFFDTRVPRIRRHRDGLQPMDIVVGDVHPIDILLTRADGSTVTPRAICWLDVATQRLHVTLVQLEKSEGIKQAHVAQSFMALCSAWGLPRQLYLDNGAEYGWHEMMDGFAHLSRLTGEPLDTRLMPGSRAVVRARPYNAPAKPIEGLFALLEQQVLSMLPGWIGGNRMRAKTHNVGRRPQPYSGDWAAFHDSFDRALAYYHARAQLRSRTLQGLSPNDALRMAIELGWSGAPQVEALALQVAFSSEDRRLIQSGGYFSCNGKTYFDDALIAHTGKRLPIRYVKWETRQVFVFDEQQQLICVAQEAPQFAFFGEAGVQAHVRREHMMRRYIQDLRQDTVRLDLEQAMQRRTALAPPAPTLPKGPRIELTPALRGILQALQTRASQPDGHPSASSSTSGISQWATPPNPLLAEFGDPADWEDSDCEGER</sequence>
<feature type="region of interest" description="Disordered" evidence="1">
    <location>
        <begin position="648"/>
        <end position="695"/>
    </location>
</feature>
<evidence type="ECO:0000259" key="2">
    <source>
        <dbReference type="PROSITE" id="PS50994"/>
    </source>
</evidence>
<evidence type="ECO:0000313" key="4">
    <source>
        <dbReference type="Proteomes" id="UP000433532"/>
    </source>
</evidence>
<evidence type="ECO:0000256" key="1">
    <source>
        <dbReference type="SAM" id="MobiDB-lite"/>
    </source>
</evidence>
<feature type="compositionally biased region" description="Polar residues" evidence="1">
    <location>
        <begin position="658"/>
        <end position="671"/>
    </location>
</feature>
<dbReference type="InterPro" id="IPR001584">
    <property type="entry name" value="Integrase_cat-core"/>
</dbReference>
<reference evidence="3 4" key="1">
    <citation type="submission" date="2019-11" db="EMBL/GenBank/DDBJ databases">
        <title>Genomes of ocular Pseudomonas aeruginosa isolates.</title>
        <authorList>
            <person name="Khan M."/>
            <person name="Rice S.A."/>
            <person name="Willcox M.D.P."/>
            <person name="Stapleton F."/>
        </authorList>
    </citation>
    <scope>NUCLEOTIDE SEQUENCE [LARGE SCALE GENOMIC DNA]</scope>
    <source>
        <strain evidence="3 4">PA221</strain>
    </source>
</reference>
<feature type="domain" description="Integrase catalytic" evidence="2">
    <location>
        <begin position="283"/>
        <end position="492"/>
    </location>
</feature>
<dbReference type="GO" id="GO:0015074">
    <property type="term" value="P:DNA integration"/>
    <property type="evidence" value="ECO:0007669"/>
    <property type="project" value="InterPro"/>
</dbReference>
<organism evidence="3 4">
    <name type="scientific">Pseudomonas aeruginosa</name>
    <dbReference type="NCBI Taxonomy" id="287"/>
    <lineage>
        <taxon>Bacteria</taxon>
        <taxon>Pseudomonadati</taxon>
        <taxon>Pseudomonadota</taxon>
        <taxon>Gammaproteobacteria</taxon>
        <taxon>Pseudomonadales</taxon>
        <taxon>Pseudomonadaceae</taxon>
        <taxon>Pseudomonas</taxon>
    </lineage>
</organism>
<dbReference type="PROSITE" id="PS50994">
    <property type="entry name" value="INTEGRASE"/>
    <property type="match status" value="1"/>
</dbReference>
<protein>
    <recommendedName>
        <fullName evidence="2">Integrase catalytic domain-containing protein</fullName>
    </recommendedName>
</protein>
<gene>
    <name evidence="3" type="ORF">GNQ48_30415</name>
</gene>
<feature type="compositionally biased region" description="Acidic residues" evidence="1">
    <location>
        <begin position="682"/>
        <end position="695"/>
    </location>
</feature>